<dbReference type="AlphaFoldDB" id="A0A1T5DQU3"/>
<evidence type="ECO:0000313" key="7">
    <source>
        <dbReference type="EMBL" id="SKB74064.1"/>
    </source>
</evidence>
<reference evidence="8" key="1">
    <citation type="submission" date="2017-02" db="EMBL/GenBank/DDBJ databases">
        <authorList>
            <person name="Varghese N."/>
            <person name="Submissions S."/>
        </authorList>
    </citation>
    <scope>NUCLEOTIDE SEQUENCE [LARGE SCALE GENOMIC DNA]</scope>
    <source>
        <strain evidence="8">UM2</strain>
    </source>
</reference>
<evidence type="ECO:0000256" key="3">
    <source>
        <dbReference type="ARBA" id="ARBA00022748"/>
    </source>
</evidence>
<dbReference type="Gene3D" id="3.40.30.10">
    <property type="entry name" value="Glutaredoxin"/>
    <property type="match status" value="1"/>
</dbReference>
<evidence type="ECO:0000256" key="1">
    <source>
        <dbReference type="ARBA" id="ARBA00004196"/>
    </source>
</evidence>
<dbReference type="EMBL" id="FUYM01000005">
    <property type="protein sequence ID" value="SKB74064.1"/>
    <property type="molecule type" value="Genomic_DNA"/>
</dbReference>
<dbReference type="GO" id="GO:0030313">
    <property type="term" value="C:cell envelope"/>
    <property type="evidence" value="ECO:0007669"/>
    <property type="project" value="UniProtKB-SubCell"/>
</dbReference>
<dbReference type="PANTHER" id="PTHR42852">
    <property type="entry name" value="THIOL:DISULFIDE INTERCHANGE PROTEIN DSBE"/>
    <property type="match status" value="1"/>
</dbReference>
<organism evidence="7 8">
    <name type="scientific">Rhizorhabdus histidinilytica</name>
    <dbReference type="NCBI Taxonomy" id="439228"/>
    <lineage>
        <taxon>Bacteria</taxon>
        <taxon>Pseudomonadati</taxon>
        <taxon>Pseudomonadota</taxon>
        <taxon>Alphaproteobacteria</taxon>
        <taxon>Sphingomonadales</taxon>
        <taxon>Sphingomonadaceae</taxon>
        <taxon>Rhizorhabdus</taxon>
    </lineage>
</organism>
<dbReference type="PANTHER" id="PTHR42852:SF6">
    <property type="entry name" value="THIOL:DISULFIDE INTERCHANGE PROTEIN DSBE"/>
    <property type="match status" value="1"/>
</dbReference>
<dbReference type="InterPro" id="IPR013766">
    <property type="entry name" value="Thioredoxin_domain"/>
</dbReference>
<dbReference type="SUPFAM" id="SSF52833">
    <property type="entry name" value="Thioredoxin-like"/>
    <property type="match status" value="1"/>
</dbReference>
<dbReference type="CDD" id="cd02966">
    <property type="entry name" value="TlpA_like_family"/>
    <property type="match status" value="1"/>
</dbReference>
<dbReference type="GO" id="GO:0016491">
    <property type="term" value="F:oxidoreductase activity"/>
    <property type="evidence" value="ECO:0007669"/>
    <property type="project" value="InterPro"/>
</dbReference>
<keyword evidence="8" id="KW-1185">Reference proteome</keyword>
<dbReference type="GO" id="GO:0016853">
    <property type="term" value="F:isomerase activity"/>
    <property type="evidence" value="ECO:0007669"/>
    <property type="project" value="UniProtKB-KW"/>
</dbReference>
<feature type="domain" description="Thioredoxin" evidence="6">
    <location>
        <begin position="39"/>
        <end position="180"/>
    </location>
</feature>
<comment type="subcellular location">
    <subcellularLocation>
        <location evidence="1">Cell envelope</location>
    </subcellularLocation>
</comment>
<protein>
    <submittedName>
        <fullName evidence="7">Thiol-disulfide isomerase or thioredoxin</fullName>
    </submittedName>
</protein>
<dbReference type="PROSITE" id="PS51352">
    <property type="entry name" value="THIOREDOXIN_2"/>
    <property type="match status" value="1"/>
</dbReference>
<keyword evidence="5" id="KW-0676">Redox-active center</keyword>
<gene>
    <name evidence="7" type="ORF">SAMN06295920_105378</name>
</gene>
<dbReference type="GO" id="GO:0017004">
    <property type="term" value="P:cytochrome complex assembly"/>
    <property type="evidence" value="ECO:0007669"/>
    <property type="project" value="UniProtKB-KW"/>
</dbReference>
<evidence type="ECO:0000256" key="4">
    <source>
        <dbReference type="ARBA" id="ARBA00023157"/>
    </source>
</evidence>
<name>A0A1T5DQU3_9SPHN</name>
<evidence type="ECO:0000256" key="5">
    <source>
        <dbReference type="ARBA" id="ARBA00023284"/>
    </source>
</evidence>
<dbReference type="PROSITE" id="PS00306">
    <property type="entry name" value="CASEIN_ALPHA_BETA"/>
    <property type="match status" value="1"/>
</dbReference>
<keyword evidence="7" id="KW-0413">Isomerase</keyword>
<evidence type="ECO:0000259" key="6">
    <source>
        <dbReference type="PROSITE" id="PS51352"/>
    </source>
</evidence>
<dbReference type="InterPro" id="IPR036249">
    <property type="entry name" value="Thioredoxin-like_sf"/>
</dbReference>
<dbReference type="InterPro" id="IPR031305">
    <property type="entry name" value="Casein_CS"/>
</dbReference>
<dbReference type="Pfam" id="PF08534">
    <property type="entry name" value="Redoxin"/>
    <property type="match status" value="1"/>
</dbReference>
<sequence length="180" mass="19527">MRPLIACLLALALAACDSKPNDAPQGGVPAESVGRVDISQRGKEMPAIPFADEKGGPATLTQFRGKPLMVNLWATWCAPCIAEMPTLDKMAAEDDRFRLITVSEDLEGAKVIEPFFKEKGFKALTRHSDQQNVLMTALGTETLPTTVFYDAKGKELWRVYGMMDWNGAPAKKLIGDAVGG</sequence>
<dbReference type="RefSeq" id="WP_223811117.1">
    <property type="nucleotide sequence ID" value="NZ_FUYM01000005.1"/>
</dbReference>
<proteinExistence type="predicted"/>
<keyword evidence="3" id="KW-0201">Cytochrome c-type biogenesis</keyword>
<dbReference type="InterPro" id="IPR013740">
    <property type="entry name" value="Redoxin"/>
</dbReference>
<accession>A0A1T5DQU3</accession>
<evidence type="ECO:0000313" key="8">
    <source>
        <dbReference type="Proteomes" id="UP000189818"/>
    </source>
</evidence>
<keyword evidence="4" id="KW-1015">Disulfide bond</keyword>
<dbReference type="PROSITE" id="PS51257">
    <property type="entry name" value="PROKAR_LIPOPROTEIN"/>
    <property type="match status" value="1"/>
</dbReference>
<dbReference type="InterPro" id="IPR050553">
    <property type="entry name" value="Thioredoxin_ResA/DsbE_sf"/>
</dbReference>
<dbReference type="Proteomes" id="UP000189818">
    <property type="component" value="Unassembled WGS sequence"/>
</dbReference>
<keyword evidence="2" id="KW-0732">Signal</keyword>
<evidence type="ECO:0000256" key="2">
    <source>
        <dbReference type="ARBA" id="ARBA00022729"/>
    </source>
</evidence>
<dbReference type="STRING" id="439228.SAMN06295920_105378"/>